<keyword evidence="1" id="KW-1133">Transmembrane helix</keyword>
<keyword evidence="3" id="KW-1185">Reference proteome</keyword>
<evidence type="ECO:0000313" key="3">
    <source>
        <dbReference type="Proteomes" id="UP001497383"/>
    </source>
</evidence>
<dbReference type="Proteomes" id="UP001497383">
    <property type="component" value="Chromosome 3"/>
</dbReference>
<sequence length="293" mass="33839">MEKFSTWRDKGTGISPFMPQQFPIYQKNRGNLLNRVVLILVRIPILIVKLPLFIIASVLYSITGLQFLLNFIFIFLFGFNPVEFSVDGVKKSQVQQLQPFTPRKNDIIVTNYTSPLDGYFMSLLAHSSNIVILVPDPSGILYKYNPWSLVNHAFGQVRGEAVQDLSKLHNKIVFLLLEGTTSNNTAILPFIKLDPKYDFKEFRCKSLVMRLYPQYFTLPVANISSSYYLFELLTDFTRKNVRCKIYDFGASEQLHLARIRKSFELGSLSSVELSIDAKQRFISYYFQSHDVRK</sequence>
<feature type="transmembrane region" description="Helical" evidence="1">
    <location>
        <begin position="67"/>
        <end position="86"/>
    </location>
</feature>
<dbReference type="GeneID" id="92207925"/>
<proteinExistence type="predicted"/>
<evidence type="ECO:0008006" key="4">
    <source>
        <dbReference type="Google" id="ProtNLM"/>
    </source>
</evidence>
<organism evidence="2 3">
    <name type="scientific">Lodderomyces beijingensis</name>
    <dbReference type="NCBI Taxonomy" id="1775926"/>
    <lineage>
        <taxon>Eukaryota</taxon>
        <taxon>Fungi</taxon>
        <taxon>Dikarya</taxon>
        <taxon>Ascomycota</taxon>
        <taxon>Saccharomycotina</taxon>
        <taxon>Pichiomycetes</taxon>
        <taxon>Debaryomycetaceae</taxon>
        <taxon>Candida/Lodderomyces clade</taxon>
        <taxon>Lodderomyces</taxon>
    </lineage>
</organism>
<dbReference type="RefSeq" id="XP_066829667.1">
    <property type="nucleotide sequence ID" value="XM_066972760.1"/>
</dbReference>
<name>A0ABP0ZQM2_9ASCO</name>
<gene>
    <name evidence="2" type="ORF">LODBEIA_P27290</name>
</gene>
<keyword evidence="1" id="KW-0812">Transmembrane</keyword>
<accession>A0ABP0ZQM2</accession>
<protein>
    <recommendedName>
        <fullName evidence="4">Phospholipid/glycerol acyltransferase domain-containing protein</fullName>
    </recommendedName>
</protein>
<evidence type="ECO:0000256" key="1">
    <source>
        <dbReference type="SAM" id="Phobius"/>
    </source>
</evidence>
<keyword evidence="1" id="KW-0472">Membrane</keyword>
<dbReference type="EMBL" id="OZ022407">
    <property type="protein sequence ID" value="CAK9438505.1"/>
    <property type="molecule type" value="Genomic_DNA"/>
</dbReference>
<feature type="transmembrane region" description="Helical" evidence="1">
    <location>
        <begin position="36"/>
        <end position="61"/>
    </location>
</feature>
<evidence type="ECO:0000313" key="2">
    <source>
        <dbReference type="EMBL" id="CAK9438505.1"/>
    </source>
</evidence>
<reference evidence="2 3" key="1">
    <citation type="submission" date="2024-03" db="EMBL/GenBank/DDBJ databases">
        <authorList>
            <person name="Brejova B."/>
        </authorList>
    </citation>
    <scope>NUCLEOTIDE SEQUENCE [LARGE SCALE GENOMIC DNA]</scope>
    <source>
        <strain evidence="2 3">CBS 14171</strain>
    </source>
</reference>